<dbReference type="PANTHER" id="PTHR26391">
    <property type="entry name" value="INACTIVE TYROSINE-PROTEIN KINASE 7"/>
    <property type="match status" value="1"/>
</dbReference>
<feature type="compositionally biased region" description="Basic and acidic residues" evidence="2">
    <location>
        <begin position="652"/>
        <end position="662"/>
    </location>
</feature>
<dbReference type="PROSITE" id="PS50853">
    <property type="entry name" value="FN3"/>
    <property type="match status" value="2"/>
</dbReference>
<dbReference type="CDD" id="cd00055">
    <property type="entry name" value="EGF_Lam"/>
    <property type="match status" value="1"/>
</dbReference>
<dbReference type="Pfam" id="PF00041">
    <property type="entry name" value="fn3"/>
    <property type="match status" value="1"/>
</dbReference>
<dbReference type="FunFam" id="2.170.300.10:FF:000003">
    <property type="entry name" value="tyrosine-protein kinase receptor Tie-1 isoform X1"/>
    <property type="match status" value="1"/>
</dbReference>
<evidence type="ECO:0000256" key="2">
    <source>
        <dbReference type="SAM" id="MobiDB-lite"/>
    </source>
</evidence>
<dbReference type="CDD" id="cd00063">
    <property type="entry name" value="FN3"/>
    <property type="match status" value="2"/>
</dbReference>
<comment type="caution">
    <text evidence="5">The sequence shown here is derived from an EMBL/GenBank/DDBJ whole genome shotgun (WGS) entry which is preliminary data.</text>
</comment>
<dbReference type="AlphaFoldDB" id="A0A2G8K1T6"/>
<keyword evidence="5" id="KW-0808">Transferase</keyword>
<gene>
    <name evidence="5" type="ORF">BSL78_21216</name>
</gene>
<dbReference type="EMBL" id="MRZV01000976">
    <property type="protein sequence ID" value="PIK41929.1"/>
    <property type="molecule type" value="Genomic_DNA"/>
</dbReference>
<accession>A0A2G8K1T6</accession>
<dbReference type="InterPro" id="IPR013783">
    <property type="entry name" value="Ig-like_fold"/>
</dbReference>
<dbReference type="SUPFAM" id="SSF49265">
    <property type="entry name" value="Fibronectin type III"/>
    <property type="match status" value="1"/>
</dbReference>
<dbReference type="SMART" id="SM00060">
    <property type="entry name" value="FN3"/>
    <property type="match status" value="2"/>
</dbReference>
<evidence type="ECO:0000259" key="3">
    <source>
        <dbReference type="PROSITE" id="PS50026"/>
    </source>
</evidence>
<dbReference type="InterPro" id="IPR003961">
    <property type="entry name" value="FN3_dom"/>
</dbReference>
<protein>
    <submittedName>
        <fullName evidence="5">Putative tyrosine-protein kinase</fullName>
    </submittedName>
</protein>
<keyword evidence="5" id="KW-0418">Kinase</keyword>
<dbReference type="OrthoDB" id="10252017at2759"/>
<dbReference type="STRING" id="307972.A0A2G8K1T6"/>
<dbReference type="PROSITE" id="PS50026">
    <property type="entry name" value="EGF_3"/>
    <property type="match status" value="1"/>
</dbReference>
<dbReference type="Gene3D" id="2.170.300.10">
    <property type="entry name" value="Tie2 ligand-binding domain superfamily"/>
    <property type="match status" value="1"/>
</dbReference>
<feature type="compositionally biased region" description="Basic and acidic residues" evidence="2">
    <location>
        <begin position="1060"/>
        <end position="1082"/>
    </location>
</feature>
<evidence type="ECO:0000256" key="1">
    <source>
        <dbReference type="PROSITE-ProRule" id="PRU00076"/>
    </source>
</evidence>
<dbReference type="PROSITE" id="PS00022">
    <property type="entry name" value="EGF_1"/>
    <property type="match status" value="1"/>
</dbReference>
<evidence type="ECO:0000313" key="5">
    <source>
        <dbReference type="EMBL" id="PIK41929.1"/>
    </source>
</evidence>
<feature type="region of interest" description="Disordered" evidence="2">
    <location>
        <begin position="574"/>
        <end position="815"/>
    </location>
</feature>
<feature type="domain" description="Fibronectin type-III" evidence="4">
    <location>
        <begin position="368"/>
        <end position="473"/>
    </location>
</feature>
<feature type="compositionally biased region" description="Low complexity" evidence="2">
    <location>
        <begin position="1092"/>
        <end position="1125"/>
    </location>
</feature>
<evidence type="ECO:0000313" key="6">
    <source>
        <dbReference type="Proteomes" id="UP000230750"/>
    </source>
</evidence>
<feature type="compositionally biased region" description="Basic and acidic residues" evidence="2">
    <location>
        <begin position="624"/>
        <end position="644"/>
    </location>
</feature>
<organism evidence="5 6">
    <name type="scientific">Stichopus japonicus</name>
    <name type="common">Sea cucumber</name>
    <dbReference type="NCBI Taxonomy" id="307972"/>
    <lineage>
        <taxon>Eukaryota</taxon>
        <taxon>Metazoa</taxon>
        <taxon>Echinodermata</taxon>
        <taxon>Eleutherozoa</taxon>
        <taxon>Echinozoa</taxon>
        <taxon>Holothuroidea</taxon>
        <taxon>Aspidochirotacea</taxon>
        <taxon>Aspidochirotida</taxon>
        <taxon>Stichopodidae</taxon>
        <taxon>Apostichopus</taxon>
    </lineage>
</organism>
<keyword evidence="1" id="KW-1015">Disulfide bond</keyword>
<dbReference type="GO" id="GO:0016301">
    <property type="term" value="F:kinase activity"/>
    <property type="evidence" value="ECO:0007669"/>
    <property type="project" value="UniProtKB-KW"/>
</dbReference>
<proteinExistence type="predicted"/>
<evidence type="ECO:0000259" key="4">
    <source>
        <dbReference type="PROSITE" id="PS50853"/>
    </source>
</evidence>
<feature type="disulfide bond" evidence="1">
    <location>
        <begin position="100"/>
        <end position="109"/>
    </location>
</feature>
<feature type="region of interest" description="Disordered" evidence="2">
    <location>
        <begin position="835"/>
        <end position="858"/>
    </location>
</feature>
<dbReference type="InterPro" id="IPR002049">
    <property type="entry name" value="LE_dom"/>
</dbReference>
<feature type="compositionally biased region" description="Polar residues" evidence="2">
    <location>
        <begin position="684"/>
        <end position="696"/>
    </location>
</feature>
<sequence length="1143" mass="125526">MDEVTSRNNAVVWRKDDSAFFNFGSLVLNVPQGRGRISLSDAGIYECYHNTRRNYAVQGLQRIIVRACPADHWGPPDCFGICDNCYNGGVCDDTTGECICPAGFNGSNCLSACDPLGRFGFNCEFQCFEGGEFDYACRDDMFCLPDPFGCRCASGFKGLDCSTDCPQGAFGANCLQTCHCNSGGCNIFTGVCTNNNGRCQRGYSGTNCQIPEQCKQGYYGSQCLFKCHCKNDAACNKITGRCNNNQCAQGFVQQDPNGNCQGIADIQVSKVNPGATAEINCTVESPNFLATVTASLSVTKANQDESFIGDVGNRIELSSKSIVQSYKVSNVMSGDVFSCYLANRDNSRVNRGRHYRRKETDIFVLPLIANSPDFISASNTTIVISWTAWNENTDVGDPPVISYVPYHRTNEEEDWISSDSVQANGMPTLSFTFSDLEPDTLYQFSVAAVREGPFGEGPKSSFESTRTNCTIPSLAPLNVQAAIVEMGSTNVNISWKVPDVQCSTGIKQFLLYFNDLETPNMVEKRYIDANISWYIQKGLESGKNYSFQLTLTTEGGEGPLSEKGEDAVVSVPEGSITEDEDSGEGGSDHQQVGPEQRGDRAQLGEEEEGEVLERGPVGAEEEGEKGKEREREGEERKRKREENASHGPGDVRISHDQGERQRQGQGSGQEKVPKKKSGLAGTEKASQSGSQRNNPPERQVPRAPTSPTRAPSGAHSREPEAGGSLSNQSRSRSGDREPQPSRSPAGIPDRESRGRNPSRNRPDGTAPDHGPDPPDEVPGGDGRQHQTSLPTPPMMDTVGLRGGRGSSHGGRQFPPELTTRVAEIFRKHLGFEDTPEVTTKPTRVSKLTATGETSTRPKSTIPVDASCYDRFEAIADKKRWTAFPAKAERAIRVPDEAWKTLFKCPTIPQEAREKLRSEQGSSSSHIFKNPSQKKLEELLVDVDLAARSGMKFTSVLMLTAEVLMRYHQQLPQDDTYVSRNEAGQLLLLLGPLVRLAFDQFARVAIRSVKARRENVISSIRWPSVEAKERMLALPSLGDDLFAGSFQQKLQEEVSRRETLAKSEFRSSERFRSRPHRLRESRPTRGGRGTSLRTPMRGTPRGRSRGTTSRPPRPWGTRGSGRSPATTRRDGDRSSTRPPFAARP</sequence>
<feature type="region of interest" description="Disordered" evidence="2">
    <location>
        <begin position="1060"/>
        <end position="1143"/>
    </location>
</feature>
<comment type="caution">
    <text evidence="1">Lacks conserved residue(s) required for the propagation of feature annotation.</text>
</comment>
<dbReference type="InterPro" id="IPR000742">
    <property type="entry name" value="EGF"/>
</dbReference>
<dbReference type="Gene3D" id="2.60.40.10">
    <property type="entry name" value="Immunoglobulins"/>
    <property type="match status" value="3"/>
</dbReference>
<feature type="domain" description="EGF-like" evidence="3">
    <location>
        <begin position="83"/>
        <end position="110"/>
    </location>
</feature>
<keyword evidence="6" id="KW-1185">Reference proteome</keyword>
<keyword evidence="1" id="KW-0245">EGF-like domain</keyword>
<dbReference type="PANTHER" id="PTHR26391:SF18">
    <property type="entry name" value="PROTEIN KINASE RECEPTOR TIE-1, PUTATIVE-RELATED"/>
    <property type="match status" value="1"/>
</dbReference>
<reference evidence="5 6" key="1">
    <citation type="journal article" date="2017" name="PLoS Biol.">
        <title>The sea cucumber genome provides insights into morphological evolution and visceral regeneration.</title>
        <authorList>
            <person name="Zhang X."/>
            <person name="Sun L."/>
            <person name="Yuan J."/>
            <person name="Sun Y."/>
            <person name="Gao Y."/>
            <person name="Zhang L."/>
            <person name="Li S."/>
            <person name="Dai H."/>
            <person name="Hamel J.F."/>
            <person name="Liu C."/>
            <person name="Yu Y."/>
            <person name="Liu S."/>
            <person name="Lin W."/>
            <person name="Guo K."/>
            <person name="Jin S."/>
            <person name="Xu P."/>
            <person name="Storey K.B."/>
            <person name="Huan P."/>
            <person name="Zhang T."/>
            <person name="Zhou Y."/>
            <person name="Zhang J."/>
            <person name="Lin C."/>
            <person name="Li X."/>
            <person name="Xing L."/>
            <person name="Huo D."/>
            <person name="Sun M."/>
            <person name="Wang L."/>
            <person name="Mercier A."/>
            <person name="Li F."/>
            <person name="Yang H."/>
            <person name="Xiang J."/>
        </authorList>
    </citation>
    <scope>NUCLEOTIDE SEQUENCE [LARGE SCALE GENOMIC DNA]</scope>
    <source>
        <strain evidence="5">Shaxun</strain>
        <tissue evidence="5">Muscle</tissue>
    </source>
</reference>
<feature type="domain" description="Fibronectin type-III" evidence="4">
    <location>
        <begin position="475"/>
        <end position="574"/>
    </location>
</feature>
<feature type="compositionally biased region" description="Polar residues" evidence="2">
    <location>
        <begin position="836"/>
        <end position="858"/>
    </location>
</feature>
<dbReference type="CDD" id="cd00054">
    <property type="entry name" value="EGF_CA"/>
    <property type="match status" value="1"/>
</dbReference>
<dbReference type="InterPro" id="IPR036116">
    <property type="entry name" value="FN3_sf"/>
</dbReference>
<dbReference type="Proteomes" id="UP000230750">
    <property type="component" value="Unassembled WGS sequence"/>
</dbReference>
<name>A0A2G8K1T6_STIJA</name>